<dbReference type="Proteomes" id="UP000002054">
    <property type="component" value="Chromosome"/>
</dbReference>
<dbReference type="HOGENOM" id="CLU_107563_0_0_4"/>
<dbReference type="RefSeq" id="WP_015815975.1">
    <property type="nucleotide sequence ID" value="NC_013016.1"/>
</dbReference>
<organism evidence="1 2">
    <name type="scientific">Neisseria meningitidis (strain alpha14)</name>
    <dbReference type="NCBI Taxonomy" id="662598"/>
    <lineage>
        <taxon>Bacteria</taxon>
        <taxon>Pseudomonadati</taxon>
        <taxon>Pseudomonadota</taxon>
        <taxon>Betaproteobacteria</taxon>
        <taxon>Neisseriales</taxon>
        <taxon>Neisseriaceae</taxon>
        <taxon>Neisseria</taxon>
    </lineage>
</organism>
<protein>
    <submittedName>
        <fullName evidence="1">Putative membrane protein</fullName>
    </submittedName>
</protein>
<evidence type="ECO:0000313" key="2">
    <source>
        <dbReference type="Proteomes" id="UP000002054"/>
    </source>
</evidence>
<evidence type="ECO:0000313" key="1">
    <source>
        <dbReference type="EMBL" id="CBA08553.1"/>
    </source>
</evidence>
<dbReference type="KEGG" id="nmi:NMO_1933"/>
<sequence length="256" mass="28095">MASIALYRLSFPVAAGGSGSRCTLCTKVHRESMLAIYSINILIYNEKMFFRVTLYFVKNFVSFSKTRKSNEMMQKHKCLIDFILTVASQIAYADLPLSLEELLTDKGKFKLESSISYINTERNQSEFANPIYVQTSATKIATVMAMMITPVMAQNLDSQVFDSQNVKAIQLSQAEMKETQGEFVPIIAAAAFGGALGAWEYHGANLYNHGKLGTAQGAATAAGIGAATGVAAKQGWLLLPEADWLGIWHGDRVFMH</sequence>
<reference evidence="1 2" key="1">
    <citation type="journal article" date="2008" name="Proc. Natl. Acad. Sci. U.S.A.">
        <title>Whole-genome comparison of disease and carriage strains provides insights into virulence evolution in Neisseria meningitidis.</title>
        <authorList>
            <person name="Schoen C."/>
            <person name="Blom J."/>
            <person name="Claus H."/>
            <person name="Schramm-Glueck A."/>
            <person name="Brandt P."/>
            <person name="Mueller T."/>
            <person name="Goesmann A."/>
            <person name="Joseph B."/>
            <person name="Konietzny S."/>
            <person name="Kurzai O."/>
            <person name="Schmitt C."/>
            <person name="Friedrich T."/>
            <person name="Linke B."/>
            <person name="Vogel U."/>
            <person name="Frosch M."/>
        </authorList>
    </citation>
    <scope>NUCLEOTIDE SEQUENCE [LARGE SCALE GENOMIC DNA]</scope>
    <source>
        <strain evidence="2">alpha14</strain>
    </source>
</reference>
<proteinExistence type="predicted"/>
<dbReference type="EMBL" id="AM889136">
    <property type="protein sequence ID" value="CBA08553.1"/>
    <property type="molecule type" value="Genomic_DNA"/>
</dbReference>
<dbReference type="AlphaFoldDB" id="C6S9J2"/>
<name>C6S9J2_NEIML</name>
<accession>C6S9J2</accession>
<gene>
    <name evidence="1" type="ordered locus">NMO_1933</name>
</gene>